<dbReference type="InterPro" id="IPR050729">
    <property type="entry name" value="Rho-GAP"/>
</dbReference>
<name>A0ABQ8XNT2_9EUKA</name>
<dbReference type="Gene3D" id="1.10.555.10">
    <property type="entry name" value="Rho GTPase activation protein"/>
    <property type="match status" value="1"/>
</dbReference>
<dbReference type="EMBL" id="JAOAOG010000274">
    <property type="protein sequence ID" value="KAJ6233765.1"/>
    <property type="molecule type" value="Genomic_DNA"/>
</dbReference>
<feature type="domain" description="Rho-GAP" evidence="3">
    <location>
        <begin position="276"/>
        <end position="459"/>
    </location>
</feature>
<evidence type="ECO:0000259" key="3">
    <source>
        <dbReference type="PROSITE" id="PS50238"/>
    </source>
</evidence>
<gene>
    <name evidence="4" type="ORF">M0813_29625</name>
</gene>
<protein>
    <submittedName>
        <fullName evidence="4">Rho/rac/cdc gtpase-activating protein</fullName>
    </submittedName>
</protein>
<proteinExistence type="predicted"/>
<feature type="compositionally biased region" description="Basic residues" evidence="2">
    <location>
        <begin position="247"/>
        <end position="261"/>
    </location>
</feature>
<comment type="caution">
    <text evidence="4">The sequence shown here is derived from an EMBL/GenBank/DDBJ whole genome shotgun (WGS) entry which is preliminary data.</text>
</comment>
<keyword evidence="1" id="KW-0343">GTPase activation</keyword>
<reference evidence="4" key="1">
    <citation type="submission" date="2022-08" db="EMBL/GenBank/DDBJ databases">
        <title>Novel sulfate-reducing endosymbionts in the free-living metamonad Anaeramoeba.</title>
        <authorList>
            <person name="Jerlstrom-Hultqvist J."/>
            <person name="Cepicka I."/>
            <person name="Gallot-Lavallee L."/>
            <person name="Salas-Leiva D."/>
            <person name="Curtis B.A."/>
            <person name="Zahonova K."/>
            <person name="Pipaliya S."/>
            <person name="Dacks J."/>
            <person name="Roger A.J."/>
        </authorList>
    </citation>
    <scope>NUCLEOTIDE SEQUENCE</scope>
    <source>
        <strain evidence="4">Schooner1</strain>
    </source>
</reference>
<feature type="compositionally biased region" description="Basic and acidic residues" evidence="2">
    <location>
        <begin position="225"/>
        <end position="246"/>
    </location>
</feature>
<keyword evidence="5" id="KW-1185">Reference proteome</keyword>
<evidence type="ECO:0000256" key="2">
    <source>
        <dbReference type="SAM" id="MobiDB-lite"/>
    </source>
</evidence>
<dbReference type="InterPro" id="IPR000198">
    <property type="entry name" value="RhoGAP_dom"/>
</dbReference>
<feature type="compositionally biased region" description="Polar residues" evidence="2">
    <location>
        <begin position="161"/>
        <end position="170"/>
    </location>
</feature>
<dbReference type="Proteomes" id="UP001150062">
    <property type="component" value="Unassembled WGS sequence"/>
</dbReference>
<dbReference type="PANTHER" id="PTHR23176:SF129">
    <property type="entry name" value="RHO GTPASE ACTIVATING PROTEIN AT 16F, ISOFORM E-RELATED"/>
    <property type="match status" value="1"/>
</dbReference>
<evidence type="ECO:0000313" key="5">
    <source>
        <dbReference type="Proteomes" id="UP001150062"/>
    </source>
</evidence>
<evidence type="ECO:0000256" key="1">
    <source>
        <dbReference type="ARBA" id="ARBA00022468"/>
    </source>
</evidence>
<organism evidence="4 5">
    <name type="scientific">Anaeramoeba flamelloides</name>
    <dbReference type="NCBI Taxonomy" id="1746091"/>
    <lineage>
        <taxon>Eukaryota</taxon>
        <taxon>Metamonada</taxon>
        <taxon>Anaeramoebidae</taxon>
        <taxon>Anaeramoeba</taxon>
    </lineage>
</organism>
<accession>A0ABQ8XNT2</accession>
<feature type="compositionally biased region" description="Low complexity" evidence="2">
    <location>
        <begin position="104"/>
        <end position="139"/>
    </location>
</feature>
<dbReference type="SMART" id="SM00324">
    <property type="entry name" value="RhoGAP"/>
    <property type="match status" value="1"/>
</dbReference>
<dbReference type="PANTHER" id="PTHR23176">
    <property type="entry name" value="RHO/RAC/CDC GTPASE-ACTIVATING PROTEIN"/>
    <property type="match status" value="1"/>
</dbReference>
<sequence length="474" mass="54365">MSRVNKPLPTKRNIPKPTSRTGNKPTPIKRTGNKPKPIPRKGNKPTPLPRMGNKPKPKPIQRINKPNQTNNLNVQNEKTGTNSNKKPPIPKRRTKLNIPESTNKPKVIPKKINNQPNTNQSTNTNTNTNTGSTTNSPTTATKAPPKIMKRTVKLDQKDLETATTNQNKGNISEKDKYKVGIQNTSNGVPQQVETKVVKDIDSLFGGNKPKEESKSKWKLRKSHKNHDEKEKKVKAKDKDKDKEKDGKKKLKQLFKKGKKNKQKEVPNIEETRIFGVPLQVAIEREGRNESSPPSIVEKSIMYLEEHGLDQEGIYRLSGSMLQMGELKEKFNRGEKVNLETVRDENTVGSLIKLYFRELPEPILTEKYTPRLPKLSKLDQETQKKRLIHVYNNIPEVNRAVLRWLFPHLYRVSLQAETNKMTPQNLAIVFAPTLHIPLTLMVFMINNWMDILCDDENERIQKEKRKLEGLEPDWI</sequence>
<dbReference type="SUPFAM" id="SSF48350">
    <property type="entry name" value="GTPase activation domain, GAP"/>
    <property type="match status" value="1"/>
</dbReference>
<feature type="compositionally biased region" description="Basic residues" evidence="2">
    <location>
        <begin position="31"/>
        <end position="43"/>
    </location>
</feature>
<dbReference type="PROSITE" id="PS50238">
    <property type="entry name" value="RHOGAP"/>
    <property type="match status" value="1"/>
</dbReference>
<feature type="compositionally biased region" description="Polar residues" evidence="2">
    <location>
        <begin position="181"/>
        <end position="193"/>
    </location>
</feature>
<dbReference type="CDD" id="cd00159">
    <property type="entry name" value="RhoGAP"/>
    <property type="match status" value="1"/>
</dbReference>
<evidence type="ECO:0000313" key="4">
    <source>
        <dbReference type="EMBL" id="KAJ6233765.1"/>
    </source>
</evidence>
<dbReference type="Pfam" id="PF00620">
    <property type="entry name" value="RhoGAP"/>
    <property type="match status" value="1"/>
</dbReference>
<dbReference type="InterPro" id="IPR008936">
    <property type="entry name" value="Rho_GTPase_activation_prot"/>
</dbReference>
<feature type="compositionally biased region" description="Polar residues" evidence="2">
    <location>
        <begin position="64"/>
        <end position="85"/>
    </location>
</feature>
<feature type="region of interest" description="Disordered" evidence="2">
    <location>
        <begin position="1"/>
        <end position="265"/>
    </location>
</feature>